<dbReference type="PANTHER" id="PTHR12558">
    <property type="entry name" value="CELL DIVISION CYCLE 16,23,27"/>
    <property type="match status" value="1"/>
</dbReference>
<comment type="caution">
    <text evidence="2">The sequence shown here is derived from an EMBL/GenBank/DDBJ whole genome shotgun (WGS) entry which is preliminary data.</text>
</comment>
<feature type="repeat" description="TPR" evidence="1">
    <location>
        <begin position="186"/>
        <end position="219"/>
    </location>
</feature>
<accession>A0ABW5JK68</accession>
<proteinExistence type="predicted"/>
<evidence type="ECO:0000313" key="3">
    <source>
        <dbReference type="Proteomes" id="UP001597460"/>
    </source>
</evidence>
<dbReference type="PANTHER" id="PTHR12558:SF13">
    <property type="entry name" value="CELL DIVISION CYCLE PROTEIN 27 HOMOLOG"/>
    <property type="match status" value="1"/>
</dbReference>
<dbReference type="Pfam" id="PF14559">
    <property type="entry name" value="TPR_19"/>
    <property type="match status" value="1"/>
</dbReference>
<dbReference type="SUPFAM" id="SSF48452">
    <property type="entry name" value="TPR-like"/>
    <property type="match status" value="1"/>
</dbReference>
<dbReference type="Gene3D" id="1.25.40.10">
    <property type="entry name" value="Tetratricopeptide repeat domain"/>
    <property type="match status" value="2"/>
</dbReference>
<dbReference type="InterPro" id="IPR011990">
    <property type="entry name" value="TPR-like_helical_dom_sf"/>
</dbReference>
<dbReference type="SMART" id="SM00028">
    <property type="entry name" value="TPR"/>
    <property type="match status" value="2"/>
</dbReference>
<dbReference type="InterPro" id="IPR019734">
    <property type="entry name" value="TPR_rpt"/>
</dbReference>
<name>A0ABW5JK68_9BACT</name>
<dbReference type="Pfam" id="PF13181">
    <property type="entry name" value="TPR_8"/>
    <property type="match status" value="1"/>
</dbReference>
<dbReference type="RefSeq" id="WP_390300054.1">
    <property type="nucleotide sequence ID" value="NZ_JBHULI010000022.1"/>
</dbReference>
<protein>
    <submittedName>
        <fullName evidence="2">Tetratricopeptide repeat protein</fullName>
    </submittedName>
</protein>
<organism evidence="2 3">
    <name type="scientific">Gracilimonas halophila</name>
    <dbReference type="NCBI Taxonomy" id="1834464"/>
    <lineage>
        <taxon>Bacteria</taxon>
        <taxon>Pseudomonadati</taxon>
        <taxon>Balneolota</taxon>
        <taxon>Balneolia</taxon>
        <taxon>Balneolales</taxon>
        <taxon>Balneolaceae</taxon>
        <taxon>Gracilimonas</taxon>
    </lineage>
</organism>
<evidence type="ECO:0000256" key="1">
    <source>
        <dbReference type="PROSITE-ProRule" id="PRU00339"/>
    </source>
</evidence>
<dbReference type="PROSITE" id="PS50005">
    <property type="entry name" value="TPR"/>
    <property type="match status" value="1"/>
</dbReference>
<gene>
    <name evidence="2" type="ORF">ACFSVN_06100</name>
</gene>
<keyword evidence="1" id="KW-0802">TPR repeat</keyword>
<keyword evidence="3" id="KW-1185">Reference proteome</keyword>
<reference evidence="3" key="1">
    <citation type="journal article" date="2019" name="Int. J. Syst. Evol. Microbiol.">
        <title>The Global Catalogue of Microorganisms (GCM) 10K type strain sequencing project: providing services to taxonomists for standard genome sequencing and annotation.</title>
        <authorList>
            <consortium name="The Broad Institute Genomics Platform"/>
            <consortium name="The Broad Institute Genome Sequencing Center for Infectious Disease"/>
            <person name="Wu L."/>
            <person name="Ma J."/>
        </authorList>
    </citation>
    <scope>NUCLEOTIDE SEQUENCE [LARGE SCALE GENOMIC DNA]</scope>
    <source>
        <strain evidence="3">KCTC 52042</strain>
    </source>
</reference>
<evidence type="ECO:0000313" key="2">
    <source>
        <dbReference type="EMBL" id="MFD2532009.1"/>
    </source>
</evidence>
<sequence>MTISNFTRLTGLLLVAGFFYSCGTSQVNIDELLANNNYQQAMEEIDSRLSEDPNQPQLYIQRAQINAALAKDADPEQRAEFYTDISNDFESAIEYDADQAQSSTIDSLRQQYWKDEHNAGLQVSDNTSISNRYTQAQIHFRNALILRNDAISTYRNLSVTQFNLGNIDDAINSLETALSYAEDPSADLYENLGYLYLEIGNPSEAAQYYELANTDISEDLNLAFGLVNAYISNGDSESAIDILEPLVEENPDNADLRNVYGTQLYEITSQILQDLKTAYNNNNSTLAEQIMLEAEGMGESAEEQLIEAFKRDTSNVEYLESLAVFYNNLSAQYLSLQDLASDEDKEAMRNKAFTLIDFAIDYYERLINIDPNNQEYTNRLDVLNQLKERQTSSSN</sequence>
<dbReference type="Proteomes" id="UP001597460">
    <property type="component" value="Unassembled WGS sequence"/>
</dbReference>
<dbReference type="EMBL" id="JBHULI010000022">
    <property type="protein sequence ID" value="MFD2532009.1"/>
    <property type="molecule type" value="Genomic_DNA"/>
</dbReference>